<dbReference type="Proteomes" id="UP000177697">
    <property type="component" value="Unassembled WGS sequence"/>
</dbReference>
<sequence>MSNTTLLIYFLLTIAVGYAFAYPSVGEISALMTEKEKQESTLVMMTEIEAKKNELLTKYNKISSEDKKYIETVLPDSLDFVKLISQIDAVGSKYGLSVDKTSFRQTDSAQGETVSEAGPQKPYQSAIISFSFNGSYSQFNSFMNDLGQSLRILDIKSLKLTGADNGVYSYNVEFEVYWLK</sequence>
<accession>A0A1G2V414</accession>
<evidence type="ECO:0008006" key="3">
    <source>
        <dbReference type="Google" id="ProtNLM"/>
    </source>
</evidence>
<reference evidence="1 2" key="1">
    <citation type="journal article" date="2016" name="Nat. Commun.">
        <title>Thousands of microbial genomes shed light on interconnected biogeochemical processes in an aquifer system.</title>
        <authorList>
            <person name="Anantharaman K."/>
            <person name="Brown C.T."/>
            <person name="Hug L.A."/>
            <person name="Sharon I."/>
            <person name="Castelle C.J."/>
            <person name="Probst A.J."/>
            <person name="Thomas B.C."/>
            <person name="Singh A."/>
            <person name="Wilkins M.J."/>
            <person name="Karaoz U."/>
            <person name="Brodie E.L."/>
            <person name="Williams K.H."/>
            <person name="Hubbard S.S."/>
            <person name="Banfield J.F."/>
        </authorList>
    </citation>
    <scope>NUCLEOTIDE SEQUENCE [LARGE SCALE GENOMIC DNA]</scope>
</reference>
<organism evidence="1 2">
    <name type="scientific">Candidatus Zambryskibacteria bacterium RIFOXYC1_FULL_39_10</name>
    <dbReference type="NCBI Taxonomy" id="1802779"/>
    <lineage>
        <taxon>Bacteria</taxon>
        <taxon>Candidatus Zambryskiibacteriota</taxon>
    </lineage>
</organism>
<dbReference type="EMBL" id="MHWW01000002">
    <property type="protein sequence ID" value="OHB16364.1"/>
    <property type="molecule type" value="Genomic_DNA"/>
</dbReference>
<gene>
    <name evidence="1" type="ORF">A2431_01550</name>
</gene>
<dbReference type="InterPro" id="IPR007445">
    <property type="entry name" value="PilO"/>
</dbReference>
<evidence type="ECO:0000313" key="1">
    <source>
        <dbReference type="EMBL" id="OHB16364.1"/>
    </source>
</evidence>
<evidence type="ECO:0000313" key="2">
    <source>
        <dbReference type="Proteomes" id="UP000177697"/>
    </source>
</evidence>
<comment type="caution">
    <text evidence="1">The sequence shown here is derived from an EMBL/GenBank/DDBJ whole genome shotgun (WGS) entry which is preliminary data.</text>
</comment>
<name>A0A1G2V414_9BACT</name>
<dbReference type="AlphaFoldDB" id="A0A1G2V414"/>
<dbReference type="Gene3D" id="3.30.70.60">
    <property type="match status" value="1"/>
</dbReference>
<dbReference type="GO" id="GO:0043107">
    <property type="term" value="P:type IV pilus-dependent motility"/>
    <property type="evidence" value="ECO:0007669"/>
    <property type="project" value="InterPro"/>
</dbReference>
<dbReference type="Pfam" id="PF04350">
    <property type="entry name" value="PilO"/>
    <property type="match status" value="1"/>
</dbReference>
<proteinExistence type="predicted"/>
<protein>
    <recommendedName>
        <fullName evidence="3">Pilus assembly protein PilO</fullName>
    </recommendedName>
</protein>
<dbReference type="InterPro" id="IPR014717">
    <property type="entry name" value="Transl_elong_EF1B/ribsomal_bS6"/>
</dbReference>
<dbReference type="GO" id="GO:0043683">
    <property type="term" value="P:type IV pilus assembly"/>
    <property type="evidence" value="ECO:0007669"/>
    <property type="project" value="InterPro"/>
</dbReference>